<proteinExistence type="predicted"/>
<protein>
    <submittedName>
        <fullName evidence="2">Uncharacterized protein</fullName>
    </submittedName>
</protein>
<evidence type="ECO:0000256" key="1">
    <source>
        <dbReference type="SAM" id="MobiDB-lite"/>
    </source>
</evidence>
<reference evidence="2" key="1">
    <citation type="journal article" date="2014" name="Front. Microbiol.">
        <title>High frequency of phylogenetically diverse reductive dehalogenase-homologous genes in deep subseafloor sedimentary metagenomes.</title>
        <authorList>
            <person name="Kawai M."/>
            <person name="Futagami T."/>
            <person name="Toyoda A."/>
            <person name="Takaki Y."/>
            <person name="Nishi S."/>
            <person name="Hori S."/>
            <person name="Arai W."/>
            <person name="Tsubouchi T."/>
            <person name="Morono Y."/>
            <person name="Uchiyama I."/>
            <person name="Ito T."/>
            <person name="Fujiyama A."/>
            <person name="Inagaki F."/>
            <person name="Takami H."/>
        </authorList>
    </citation>
    <scope>NUCLEOTIDE SEQUENCE</scope>
    <source>
        <strain evidence="2">Expedition CK06-06</strain>
    </source>
</reference>
<feature type="non-terminal residue" evidence="2">
    <location>
        <position position="1"/>
    </location>
</feature>
<gene>
    <name evidence="2" type="ORF">S06H3_22979</name>
</gene>
<organism evidence="2">
    <name type="scientific">marine sediment metagenome</name>
    <dbReference type="NCBI Taxonomy" id="412755"/>
    <lineage>
        <taxon>unclassified sequences</taxon>
        <taxon>metagenomes</taxon>
        <taxon>ecological metagenomes</taxon>
    </lineage>
</organism>
<comment type="caution">
    <text evidence="2">The sequence shown here is derived from an EMBL/GenBank/DDBJ whole genome shotgun (WGS) entry which is preliminary data.</text>
</comment>
<dbReference type="AlphaFoldDB" id="X1LCN0"/>
<feature type="region of interest" description="Disordered" evidence="1">
    <location>
        <begin position="1"/>
        <end position="29"/>
    </location>
</feature>
<feature type="compositionally biased region" description="Basic and acidic residues" evidence="1">
    <location>
        <begin position="11"/>
        <end position="22"/>
    </location>
</feature>
<dbReference type="EMBL" id="BARV01012397">
    <property type="protein sequence ID" value="GAI03596.1"/>
    <property type="molecule type" value="Genomic_DNA"/>
</dbReference>
<sequence>KWGLACQHAELGQDRQEKDAQKRTKMSKK</sequence>
<accession>X1LCN0</accession>
<name>X1LCN0_9ZZZZ</name>
<evidence type="ECO:0000313" key="2">
    <source>
        <dbReference type="EMBL" id="GAI03596.1"/>
    </source>
</evidence>